<protein>
    <recommendedName>
        <fullName evidence="1">Alpha/beta hydrolase fold-3 domain-containing protein</fullName>
    </recommendedName>
</protein>
<reference evidence="2" key="1">
    <citation type="submission" date="2023-01" db="EMBL/GenBank/DDBJ databases">
        <authorList>
            <person name="Van Ghelder C."/>
            <person name="Rancurel C."/>
        </authorList>
    </citation>
    <scope>NUCLEOTIDE SEQUENCE</scope>
    <source>
        <strain evidence="2">CNCM I-4278</strain>
    </source>
</reference>
<evidence type="ECO:0000313" key="2">
    <source>
        <dbReference type="EMBL" id="CAI6338613.1"/>
    </source>
</evidence>
<dbReference type="InterPro" id="IPR029058">
    <property type="entry name" value="AB_hydrolase_fold"/>
</dbReference>
<accession>A0A9W4XP59</accession>
<dbReference type="PANTHER" id="PTHR23024:SF24">
    <property type="entry name" value="ALPHA_BETA HYDROLASE FOLD-3 DOMAIN-CONTAINING PROTEIN"/>
    <property type="match status" value="1"/>
</dbReference>
<dbReference type="OrthoDB" id="19653at2759"/>
<dbReference type="InterPro" id="IPR013094">
    <property type="entry name" value="AB_hydrolase_3"/>
</dbReference>
<proteinExistence type="predicted"/>
<dbReference type="AlphaFoldDB" id="A0A9W4XP59"/>
<dbReference type="GO" id="GO:0016787">
    <property type="term" value="F:hydrolase activity"/>
    <property type="evidence" value="ECO:0007669"/>
    <property type="project" value="InterPro"/>
</dbReference>
<keyword evidence="3" id="KW-1185">Reference proteome</keyword>
<gene>
    <name evidence="2" type="ORF">PDIGIT_LOCUS11743</name>
</gene>
<comment type="caution">
    <text evidence="2">The sequence shown here is derived from an EMBL/GenBank/DDBJ whole genome shotgun (WGS) entry which is preliminary data.</text>
</comment>
<dbReference type="Proteomes" id="UP001152607">
    <property type="component" value="Unassembled WGS sequence"/>
</dbReference>
<dbReference type="SUPFAM" id="SSF53474">
    <property type="entry name" value="alpha/beta-Hydrolases"/>
    <property type="match status" value="1"/>
</dbReference>
<feature type="domain" description="Alpha/beta hydrolase fold-3" evidence="1">
    <location>
        <begin position="45"/>
        <end position="163"/>
    </location>
</feature>
<dbReference type="EMBL" id="CAOQHR010000008">
    <property type="protein sequence ID" value="CAI6338613.1"/>
    <property type="molecule type" value="Genomic_DNA"/>
</dbReference>
<dbReference type="InterPro" id="IPR050466">
    <property type="entry name" value="Carboxylest/Gibb_receptor"/>
</dbReference>
<evidence type="ECO:0000259" key="1">
    <source>
        <dbReference type="Pfam" id="PF07859"/>
    </source>
</evidence>
<dbReference type="Pfam" id="PF07859">
    <property type="entry name" value="Abhydrolase_3"/>
    <property type="match status" value="1"/>
</dbReference>
<dbReference type="Gene3D" id="3.40.50.1820">
    <property type="entry name" value="alpha/beta hydrolase"/>
    <property type="match status" value="1"/>
</dbReference>
<sequence length="285" mass="31893">MTDSKLAAFSTQDLVYSHINGHDMMATVLTPKLLQGKPPSDYPVLVYWHGGGFITGHRTYAPWWPKWSIEFALSRNSIIVSPDYRLLPEASGSDILDDIRAFWEWMKNDFISVSERERWHARPNLGQVACMGESSGGYLALQSALLGSSGIDIKVVITISAPLDGDICIKRFGIPSPRMILGSWPPPPRRAEAIIRDYIRAIKPGTVRTEGDPVAMWPLLMCIVQQARMPRLFGYQKNILLNATAMIDQANKLPPMWIIHSEQDSLVSLPCRIPTTDKALFFSAN</sequence>
<name>A0A9W4XP59_9PLEO</name>
<organism evidence="2 3">
    <name type="scientific">Periconia digitata</name>
    <dbReference type="NCBI Taxonomy" id="1303443"/>
    <lineage>
        <taxon>Eukaryota</taxon>
        <taxon>Fungi</taxon>
        <taxon>Dikarya</taxon>
        <taxon>Ascomycota</taxon>
        <taxon>Pezizomycotina</taxon>
        <taxon>Dothideomycetes</taxon>
        <taxon>Pleosporomycetidae</taxon>
        <taxon>Pleosporales</taxon>
        <taxon>Massarineae</taxon>
        <taxon>Periconiaceae</taxon>
        <taxon>Periconia</taxon>
    </lineage>
</organism>
<dbReference type="PANTHER" id="PTHR23024">
    <property type="entry name" value="ARYLACETAMIDE DEACETYLASE"/>
    <property type="match status" value="1"/>
</dbReference>
<evidence type="ECO:0000313" key="3">
    <source>
        <dbReference type="Proteomes" id="UP001152607"/>
    </source>
</evidence>